<evidence type="ECO:0000313" key="2">
    <source>
        <dbReference type="EMBL" id="EFP05354.1"/>
    </source>
</evidence>
<reference evidence="2" key="1">
    <citation type="submission" date="2007-07" db="EMBL/GenBank/DDBJ databases">
        <title>PCAP assembly of the Caenorhabditis remanei genome.</title>
        <authorList>
            <consortium name="The Caenorhabditis remanei Sequencing Consortium"/>
            <person name="Wilson R.K."/>
        </authorList>
    </citation>
    <scope>NUCLEOTIDE SEQUENCE [LARGE SCALE GENOMIC DNA]</scope>
    <source>
        <strain evidence="2">PB4641</strain>
    </source>
</reference>
<dbReference type="OrthoDB" id="10467668at2759"/>
<keyword evidence="1" id="KW-0812">Transmembrane</keyword>
<dbReference type="Proteomes" id="UP000008281">
    <property type="component" value="Unassembled WGS sequence"/>
</dbReference>
<gene>
    <name evidence="2" type="primary">Cre-srg-46</name>
    <name evidence="2" type="ORF">CRE_27241</name>
</gene>
<evidence type="ECO:0000313" key="3">
    <source>
        <dbReference type="Proteomes" id="UP000008281"/>
    </source>
</evidence>
<evidence type="ECO:0000256" key="1">
    <source>
        <dbReference type="SAM" id="Phobius"/>
    </source>
</evidence>
<feature type="transmembrane region" description="Helical" evidence="1">
    <location>
        <begin position="82"/>
        <end position="103"/>
    </location>
</feature>
<dbReference type="FunCoup" id="E3LP87">
    <property type="interactions" value="1"/>
</dbReference>
<dbReference type="PANTHER" id="PTHR31114">
    <property type="entry name" value="SERPENTINE RECEPTOR CLASS GAMMA"/>
    <property type="match status" value="1"/>
</dbReference>
<feature type="transmembrane region" description="Helical" evidence="1">
    <location>
        <begin position="109"/>
        <end position="131"/>
    </location>
</feature>
<feature type="transmembrane region" description="Helical" evidence="1">
    <location>
        <begin position="152"/>
        <end position="174"/>
    </location>
</feature>
<dbReference type="HOGENOM" id="CLU_1311140_0_0_1"/>
<protein>
    <submittedName>
        <fullName evidence="2">CRE-SRG-46 protein</fullName>
    </submittedName>
</protein>
<dbReference type="PANTHER" id="PTHR31114:SF3">
    <property type="entry name" value="SERPENTINE RECEPTOR CLASS GAMMA-RELATED"/>
    <property type="match status" value="1"/>
</dbReference>
<proteinExistence type="predicted"/>
<keyword evidence="1" id="KW-1133">Transmembrane helix</keyword>
<feature type="transmembrane region" description="Helical" evidence="1">
    <location>
        <begin position="186"/>
        <end position="208"/>
    </location>
</feature>
<dbReference type="EMBL" id="DS268412">
    <property type="protein sequence ID" value="EFP05354.1"/>
    <property type="molecule type" value="Genomic_DNA"/>
</dbReference>
<keyword evidence="3" id="KW-1185">Reference proteome</keyword>
<dbReference type="eggNOG" id="ENOG502TI2X">
    <property type="taxonomic scope" value="Eukaryota"/>
</dbReference>
<name>E3LP87_CAERE</name>
<dbReference type="AlphaFoldDB" id="E3LP87"/>
<keyword evidence="1" id="KW-0472">Membrane</keyword>
<sequence>MLQNMMFFLNCVTFKLETDDFYKEKIQWIFEKVPILLCIRDGLAIWAYHIQCASLIMKCIFRYTYAKYPFASEIWKKKFGKIVFITVIYSFIITIPFIFIDTIQSDVDYYAILMNVETSVYFIITTWIGYLTHLALKNRSSQFMNSIRKLNYYLMCDLVIHAILFFGILIPMVIFSSWSDETKNYILIFVVDVVGHKWRTAAINIVFLHR</sequence>
<dbReference type="OMA" id="PFASEIW"/>
<feature type="transmembrane region" description="Helical" evidence="1">
    <location>
        <begin position="43"/>
        <end position="61"/>
    </location>
</feature>
<dbReference type="InterPro" id="IPR052880">
    <property type="entry name" value="NRL-Serpentine_Class_Gamma"/>
</dbReference>
<organism evidence="3">
    <name type="scientific">Caenorhabditis remanei</name>
    <name type="common">Caenorhabditis vulgaris</name>
    <dbReference type="NCBI Taxonomy" id="31234"/>
    <lineage>
        <taxon>Eukaryota</taxon>
        <taxon>Metazoa</taxon>
        <taxon>Ecdysozoa</taxon>
        <taxon>Nematoda</taxon>
        <taxon>Chromadorea</taxon>
        <taxon>Rhabditida</taxon>
        <taxon>Rhabditina</taxon>
        <taxon>Rhabditomorpha</taxon>
        <taxon>Rhabditoidea</taxon>
        <taxon>Rhabditidae</taxon>
        <taxon>Peloderinae</taxon>
        <taxon>Caenorhabditis</taxon>
    </lineage>
</organism>
<dbReference type="InParanoid" id="E3LP87"/>
<accession>E3LP87</accession>